<name>A0A9P5NZE9_GYMJU</name>
<comment type="caution">
    <text evidence="2">The sequence shown here is derived from an EMBL/GenBank/DDBJ whole genome shotgun (WGS) entry which is preliminary data.</text>
</comment>
<accession>A0A9P5NZE9</accession>
<dbReference type="EMBL" id="JADNYJ010000010">
    <property type="protein sequence ID" value="KAF8909039.1"/>
    <property type="molecule type" value="Genomic_DNA"/>
</dbReference>
<evidence type="ECO:0000313" key="2">
    <source>
        <dbReference type="EMBL" id="KAF8909039.1"/>
    </source>
</evidence>
<dbReference type="AlphaFoldDB" id="A0A9P5NZE9"/>
<proteinExistence type="predicted"/>
<protein>
    <recommendedName>
        <fullName evidence="4">C2H2-type domain-containing protein</fullName>
    </recommendedName>
</protein>
<feature type="region of interest" description="Disordered" evidence="1">
    <location>
        <begin position="113"/>
        <end position="144"/>
    </location>
</feature>
<evidence type="ECO:0008006" key="4">
    <source>
        <dbReference type="Google" id="ProtNLM"/>
    </source>
</evidence>
<dbReference type="Proteomes" id="UP000724874">
    <property type="component" value="Unassembled WGS sequence"/>
</dbReference>
<dbReference type="OrthoDB" id="3262749at2759"/>
<evidence type="ECO:0000256" key="1">
    <source>
        <dbReference type="SAM" id="MobiDB-lite"/>
    </source>
</evidence>
<gene>
    <name evidence="2" type="ORF">CPB84DRAFT_1843381</name>
</gene>
<keyword evidence="3" id="KW-1185">Reference proteome</keyword>
<reference evidence="2" key="1">
    <citation type="submission" date="2020-11" db="EMBL/GenBank/DDBJ databases">
        <authorList>
            <consortium name="DOE Joint Genome Institute"/>
            <person name="Ahrendt S."/>
            <person name="Riley R."/>
            <person name="Andreopoulos W."/>
            <person name="LaButti K."/>
            <person name="Pangilinan J."/>
            <person name="Ruiz-duenas F.J."/>
            <person name="Barrasa J.M."/>
            <person name="Sanchez-Garcia M."/>
            <person name="Camarero S."/>
            <person name="Miyauchi S."/>
            <person name="Serrano A."/>
            <person name="Linde D."/>
            <person name="Babiker R."/>
            <person name="Drula E."/>
            <person name="Ayuso-Fernandez I."/>
            <person name="Pacheco R."/>
            <person name="Padilla G."/>
            <person name="Ferreira P."/>
            <person name="Barriuso J."/>
            <person name="Kellner H."/>
            <person name="Castanera R."/>
            <person name="Alfaro M."/>
            <person name="Ramirez L."/>
            <person name="Pisabarro A.G."/>
            <person name="Kuo A."/>
            <person name="Tritt A."/>
            <person name="Lipzen A."/>
            <person name="He G."/>
            <person name="Yan M."/>
            <person name="Ng V."/>
            <person name="Cullen D."/>
            <person name="Martin F."/>
            <person name="Rosso M.-N."/>
            <person name="Henrissat B."/>
            <person name="Hibbett D."/>
            <person name="Martinez A.T."/>
            <person name="Grigoriev I.V."/>
        </authorList>
    </citation>
    <scope>NUCLEOTIDE SEQUENCE</scope>
    <source>
        <strain evidence="2">AH 44721</strain>
    </source>
</reference>
<organism evidence="2 3">
    <name type="scientific">Gymnopilus junonius</name>
    <name type="common">Spectacular rustgill mushroom</name>
    <name type="synonym">Gymnopilus spectabilis subsp. junonius</name>
    <dbReference type="NCBI Taxonomy" id="109634"/>
    <lineage>
        <taxon>Eukaryota</taxon>
        <taxon>Fungi</taxon>
        <taxon>Dikarya</taxon>
        <taxon>Basidiomycota</taxon>
        <taxon>Agaricomycotina</taxon>
        <taxon>Agaricomycetes</taxon>
        <taxon>Agaricomycetidae</taxon>
        <taxon>Agaricales</taxon>
        <taxon>Agaricineae</taxon>
        <taxon>Hymenogastraceae</taxon>
        <taxon>Gymnopilus</taxon>
    </lineage>
</organism>
<sequence>MPHFPDDDFPGCPACSKIFKTFQGLNAHLSSAKSCEWYRKGKIKAFGLDDVQPLPDPTPSPYNLDQPILQQQLAEEAASSFDWDSSDWPDLEEGNIDVLPSEDIDRDEFILLPNEPQAGPSQPNRSHPNMHRSLDDDEDTREEAPYPEATLMQDPLSEHHPFNSELDWRFAEWAVKDGPGHNAVNRLLAIPGKNLDYHTTMFAPYIRKLIQSLNAGDWQT</sequence>
<evidence type="ECO:0000313" key="3">
    <source>
        <dbReference type="Proteomes" id="UP000724874"/>
    </source>
</evidence>